<protein>
    <submittedName>
        <fullName evidence="1">Uncharacterized protein</fullName>
    </submittedName>
</protein>
<reference evidence="1" key="1">
    <citation type="submission" date="2021-03" db="EMBL/GenBank/DDBJ databases">
        <authorList>
            <person name="Tran Van P."/>
        </authorList>
    </citation>
    <scope>NUCLEOTIDE SEQUENCE</scope>
</reference>
<evidence type="ECO:0000313" key="1">
    <source>
        <dbReference type="EMBL" id="CAG2058617.1"/>
    </source>
</evidence>
<name>A0ABN7NRZ9_TIMPD</name>
<evidence type="ECO:0000313" key="2">
    <source>
        <dbReference type="Proteomes" id="UP001153148"/>
    </source>
</evidence>
<comment type="caution">
    <text evidence="1">The sequence shown here is derived from an EMBL/GenBank/DDBJ whole genome shotgun (WGS) entry which is preliminary data.</text>
</comment>
<accession>A0ABN7NRZ9</accession>
<dbReference type="Proteomes" id="UP001153148">
    <property type="component" value="Unassembled WGS sequence"/>
</dbReference>
<keyword evidence="2" id="KW-1185">Reference proteome</keyword>
<gene>
    <name evidence="1" type="ORF">TPAB3V08_LOCUS5586</name>
</gene>
<dbReference type="EMBL" id="CAJPIN010007652">
    <property type="protein sequence ID" value="CAG2058617.1"/>
    <property type="molecule type" value="Genomic_DNA"/>
</dbReference>
<organism evidence="1 2">
    <name type="scientific">Timema podura</name>
    <name type="common">Walking stick</name>
    <dbReference type="NCBI Taxonomy" id="61482"/>
    <lineage>
        <taxon>Eukaryota</taxon>
        <taxon>Metazoa</taxon>
        <taxon>Ecdysozoa</taxon>
        <taxon>Arthropoda</taxon>
        <taxon>Hexapoda</taxon>
        <taxon>Insecta</taxon>
        <taxon>Pterygota</taxon>
        <taxon>Neoptera</taxon>
        <taxon>Polyneoptera</taxon>
        <taxon>Phasmatodea</taxon>
        <taxon>Timematodea</taxon>
        <taxon>Timematoidea</taxon>
        <taxon>Timematidae</taxon>
        <taxon>Timema</taxon>
    </lineage>
</organism>
<proteinExistence type="predicted"/>
<sequence>MYVADNLLVKTLMELVSQIKELNKQVENQSKSVHRPLSLVLSGPVDKVLLQRPLILFGHLVGQDLSDPVCNNYTVSDVFLSLLYHYWKQKMTIRMFMESPIQGRSVINIESVSKHGDISPDILAGHAVI</sequence>